<feature type="domain" description="Peptidase S8/S53" evidence="8">
    <location>
        <begin position="224"/>
        <end position="445"/>
    </location>
</feature>
<dbReference type="RefSeq" id="XP_046075698.1">
    <property type="nucleotide sequence ID" value="XM_046209249.1"/>
</dbReference>
<dbReference type="InterPro" id="IPR015500">
    <property type="entry name" value="Peptidase_S8_subtilisin-rel"/>
</dbReference>
<keyword evidence="6" id="KW-0865">Zymogen</keyword>
<comment type="similarity">
    <text evidence="1 7">Belongs to the peptidase S8 family.</text>
</comment>
<dbReference type="GeneID" id="70239536"/>
<dbReference type="Proteomes" id="UP001201262">
    <property type="component" value="Unassembled WGS sequence"/>
</dbReference>
<dbReference type="AlphaFoldDB" id="A0AAD4Q448"/>
<dbReference type="SUPFAM" id="SSF52743">
    <property type="entry name" value="Subtilisin-like"/>
    <property type="match status" value="1"/>
</dbReference>
<keyword evidence="3" id="KW-0732">Signal</keyword>
<dbReference type="GO" id="GO:0006508">
    <property type="term" value="P:proteolysis"/>
    <property type="evidence" value="ECO:0007669"/>
    <property type="project" value="UniProtKB-KW"/>
</dbReference>
<dbReference type="GO" id="GO:0004252">
    <property type="term" value="F:serine-type endopeptidase activity"/>
    <property type="evidence" value="ECO:0007669"/>
    <property type="project" value="UniProtKB-UniRule"/>
</dbReference>
<evidence type="ECO:0000256" key="4">
    <source>
        <dbReference type="ARBA" id="ARBA00022801"/>
    </source>
</evidence>
<evidence type="ECO:0000313" key="11">
    <source>
        <dbReference type="Proteomes" id="UP001201262"/>
    </source>
</evidence>
<evidence type="ECO:0000256" key="6">
    <source>
        <dbReference type="ARBA" id="ARBA00023145"/>
    </source>
</evidence>
<keyword evidence="4 7" id="KW-0378">Hydrolase</keyword>
<dbReference type="PANTHER" id="PTHR43806:SF11">
    <property type="entry name" value="CEREVISIN-RELATED"/>
    <property type="match status" value="1"/>
</dbReference>
<keyword evidence="11" id="KW-1185">Reference proteome</keyword>
<keyword evidence="2 7" id="KW-0645">Protease</keyword>
<dbReference type="PANTHER" id="PTHR43806">
    <property type="entry name" value="PEPTIDASE S8"/>
    <property type="match status" value="1"/>
</dbReference>
<evidence type="ECO:0000256" key="3">
    <source>
        <dbReference type="ARBA" id="ARBA00022729"/>
    </source>
</evidence>
<evidence type="ECO:0000256" key="5">
    <source>
        <dbReference type="ARBA" id="ARBA00022825"/>
    </source>
</evidence>
<organism evidence="10 11">
    <name type="scientific">Talaromyces proteolyticus</name>
    <dbReference type="NCBI Taxonomy" id="1131652"/>
    <lineage>
        <taxon>Eukaryota</taxon>
        <taxon>Fungi</taxon>
        <taxon>Dikarya</taxon>
        <taxon>Ascomycota</taxon>
        <taxon>Pezizomycotina</taxon>
        <taxon>Eurotiomycetes</taxon>
        <taxon>Eurotiomycetidae</taxon>
        <taxon>Eurotiales</taxon>
        <taxon>Trichocomaceae</taxon>
        <taxon>Talaromyces</taxon>
        <taxon>Talaromyces sect. Bacilispori</taxon>
    </lineage>
</organism>
<feature type="active site" description="Charge relay system" evidence="7">
    <location>
        <position position="271"/>
    </location>
</feature>
<feature type="active site" description="Charge relay system" evidence="7">
    <location>
        <position position="423"/>
    </location>
</feature>
<evidence type="ECO:0000313" key="10">
    <source>
        <dbReference type="EMBL" id="KAH8702322.1"/>
    </source>
</evidence>
<accession>A0AAD4Q448</accession>
<dbReference type="PRINTS" id="PR00723">
    <property type="entry name" value="SUBTILISIN"/>
</dbReference>
<feature type="active site" description="Charge relay system" evidence="7">
    <location>
        <position position="232"/>
    </location>
</feature>
<dbReference type="Gene3D" id="3.40.50.200">
    <property type="entry name" value="Peptidase S8/S53 domain"/>
    <property type="match status" value="1"/>
</dbReference>
<dbReference type="Pfam" id="PF24476">
    <property type="entry name" value="DUF7580"/>
    <property type="match status" value="1"/>
</dbReference>
<comment type="caution">
    <text evidence="10">The sequence shown here is derived from an EMBL/GenBank/DDBJ whole genome shotgun (WGS) entry which is preliminary data.</text>
</comment>
<reference evidence="10" key="1">
    <citation type="submission" date="2021-12" db="EMBL/GenBank/DDBJ databases">
        <title>Convergent genome expansion in fungi linked to evolution of root-endophyte symbiosis.</title>
        <authorList>
            <consortium name="DOE Joint Genome Institute"/>
            <person name="Ke Y.-H."/>
            <person name="Bonito G."/>
            <person name="Liao H.-L."/>
            <person name="Looney B."/>
            <person name="Rojas-Flechas A."/>
            <person name="Nash J."/>
            <person name="Hameed K."/>
            <person name="Schadt C."/>
            <person name="Martin F."/>
            <person name="Crous P.W."/>
            <person name="Miettinen O."/>
            <person name="Magnuson J.K."/>
            <person name="Labbe J."/>
            <person name="Jacobson D."/>
            <person name="Doktycz M.J."/>
            <person name="Veneault-Fourrey C."/>
            <person name="Kuo A."/>
            <person name="Mondo S."/>
            <person name="Calhoun S."/>
            <person name="Riley R."/>
            <person name="Ohm R."/>
            <person name="LaButti K."/>
            <person name="Andreopoulos B."/>
            <person name="Pangilinan J."/>
            <person name="Nolan M."/>
            <person name="Tritt A."/>
            <person name="Clum A."/>
            <person name="Lipzen A."/>
            <person name="Daum C."/>
            <person name="Barry K."/>
            <person name="Grigoriev I.V."/>
            <person name="Vilgalys R."/>
        </authorList>
    </citation>
    <scope>NUCLEOTIDE SEQUENCE</scope>
    <source>
        <strain evidence="10">PMI_201</strain>
    </source>
</reference>
<dbReference type="InterPro" id="IPR036852">
    <property type="entry name" value="Peptidase_S8/S53_dom_sf"/>
</dbReference>
<keyword evidence="5 7" id="KW-0720">Serine protease</keyword>
<evidence type="ECO:0000259" key="8">
    <source>
        <dbReference type="Pfam" id="PF00082"/>
    </source>
</evidence>
<evidence type="ECO:0000256" key="1">
    <source>
        <dbReference type="ARBA" id="ARBA00011073"/>
    </source>
</evidence>
<dbReference type="InterPro" id="IPR000209">
    <property type="entry name" value="Peptidase_S8/S53_dom"/>
</dbReference>
<dbReference type="PROSITE" id="PS51892">
    <property type="entry name" value="SUBTILASE"/>
    <property type="match status" value="1"/>
</dbReference>
<dbReference type="EMBL" id="JAJTJA010000003">
    <property type="protein sequence ID" value="KAH8702322.1"/>
    <property type="molecule type" value="Genomic_DNA"/>
</dbReference>
<evidence type="ECO:0000256" key="2">
    <source>
        <dbReference type="ARBA" id="ARBA00022670"/>
    </source>
</evidence>
<sequence>MLANPSAQDPLKRWKPHVACSLGSSAEVCSDNYDDILSFGLLIVEMEAKRKIKANQYDNDWITGLPSKDSMLKRALTDWNRRLEDGYRAIGRACLQFRELAERLYHPALTNDMRRTAAIYKYILTPLRQLVTQRYCSTSQQFSRIPRQSDNHSVSASYPHHFQPSWSSRLILFDDSKSDSTWHNPLKIEYASEFMRAIKPFVDMIRYLSVNCDPLPALEQWRARKIRIAIIDTGIDTEDDILIQTALESGRIRACRGFINDPGDYKDSHGHGTHVARLILSLAPAAELYIAKVSDSKVVHAAALQRISEAIRWAHKTINVDLISMSFGLEPDNRNEEIDRAINNAFKSNITMIAAAANNGGNKPRAYPASRRTGVLCIHASDGRGNDGEISPTPESKKDNFSTLGISIESKWKGEKVLKSGTSFATPIATSLAADMLEFARYKCSLSEYEQESLHSFDGVAEMLRLISAQRQGYDYIMPLHLWKYDTESEIARKITRIVASR</sequence>
<dbReference type="CDD" id="cd00306">
    <property type="entry name" value="Peptidases_S8_S53"/>
    <property type="match status" value="1"/>
</dbReference>
<feature type="domain" description="DUF7580" evidence="9">
    <location>
        <begin position="5"/>
        <end position="131"/>
    </location>
</feature>
<dbReference type="Pfam" id="PF00082">
    <property type="entry name" value="Peptidase_S8"/>
    <property type="match status" value="1"/>
</dbReference>
<proteinExistence type="inferred from homology"/>
<evidence type="ECO:0000259" key="9">
    <source>
        <dbReference type="Pfam" id="PF24476"/>
    </source>
</evidence>
<dbReference type="InterPro" id="IPR056002">
    <property type="entry name" value="DUF7580"/>
</dbReference>
<gene>
    <name evidence="10" type="ORF">BGW36DRAFT_114367</name>
</gene>
<dbReference type="InterPro" id="IPR050131">
    <property type="entry name" value="Peptidase_S8_subtilisin-like"/>
</dbReference>
<protein>
    <submittedName>
        <fullName evidence="10">Peptidase S8/S53 domain-containing protein</fullName>
    </submittedName>
</protein>
<name>A0AAD4Q448_9EURO</name>
<evidence type="ECO:0000256" key="7">
    <source>
        <dbReference type="PROSITE-ProRule" id="PRU01240"/>
    </source>
</evidence>